<keyword evidence="2" id="KW-1185">Reference proteome</keyword>
<reference evidence="1 2" key="1">
    <citation type="journal article" date="2023" name="Science">
        <title>Complex scaffold remodeling in plant triterpene biosynthesis.</title>
        <authorList>
            <person name="De La Pena R."/>
            <person name="Hodgson H."/>
            <person name="Liu J.C."/>
            <person name="Stephenson M.J."/>
            <person name="Martin A.C."/>
            <person name="Owen C."/>
            <person name="Harkess A."/>
            <person name="Leebens-Mack J."/>
            <person name="Jimenez L.E."/>
            <person name="Osbourn A."/>
            <person name="Sattely E.S."/>
        </authorList>
    </citation>
    <scope>NUCLEOTIDE SEQUENCE [LARGE SCALE GENOMIC DNA]</scope>
    <source>
        <strain evidence="2">cv. JPN11</strain>
        <tissue evidence="1">Leaf</tissue>
    </source>
</reference>
<dbReference type="EMBL" id="CM051394">
    <property type="protein sequence ID" value="KAJ4729780.1"/>
    <property type="molecule type" value="Genomic_DNA"/>
</dbReference>
<accession>A0ACC1Z4A3</accession>
<evidence type="ECO:0000313" key="1">
    <source>
        <dbReference type="EMBL" id="KAJ4729780.1"/>
    </source>
</evidence>
<dbReference type="Proteomes" id="UP001164539">
    <property type="component" value="Chromosome 1"/>
</dbReference>
<organism evidence="1 2">
    <name type="scientific">Melia azedarach</name>
    <name type="common">Chinaberry tree</name>
    <dbReference type="NCBI Taxonomy" id="155640"/>
    <lineage>
        <taxon>Eukaryota</taxon>
        <taxon>Viridiplantae</taxon>
        <taxon>Streptophyta</taxon>
        <taxon>Embryophyta</taxon>
        <taxon>Tracheophyta</taxon>
        <taxon>Spermatophyta</taxon>
        <taxon>Magnoliopsida</taxon>
        <taxon>eudicotyledons</taxon>
        <taxon>Gunneridae</taxon>
        <taxon>Pentapetalae</taxon>
        <taxon>rosids</taxon>
        <taxon>malvids</taxon>
        <taxon>Sapindales</taxon>
        <taxon>Meliaceae</taxon>
        <taxon>Melia</taxon>
    </lineage>
</organism>
<sequence>MEEPTAKGTLTSLSSMFPVEDAQKAVKRVQDTLAEKQQELERVKEFIADNATLINHVPFGKAAFFPGRLIHTNEFLVLLGEGYYADRTSKQTVEILKRRGKVLDSQVDSLKAMMKDLQAETSFFYTTASEAAEGLLEIREEYVEENSSAKKSESDSVKEDSPSLSEAGNLKAEDEDEEYARIMSRLDELEKEELAAEIENRSGENTQNNASESDNKDDDEQAKSVFDQFSDQISLHHNLRHPEGFESSNTQRTKKKVTFEELANNYNRQQDLGDQSCTGLAVQAVFQDEKSQGKSLANNAKADAAEKALRLPEVKEDAEAASSSRKEIPAQTSKPGFDSDKAFTGSIIEHPHNIQPNPQGQSGSSSKPFISQPSKPVSRFKMQRK</sequence>
<name>A0ACC1Z4A3_MELAZ</name>
<gene>
    <name evidence="1" type="ORF">OWV82_002505</name>
</gene>
<protein>
    <submittedName>
        <fullName evidence="1">RNA polymerase II subunit 5-mediating-like protein</fullName>
    </submittedName>
</protein>
<evidence type="ECO:0000313" key="2">
    <source>
        <dbReference type="Proteomes" id="UP001164539"/>
    </source>
</evidence>
<comment type="caution">
    <text evidence="1">The sequence shown here is derived from an EMBL/GenBank/DDBJ whole genome shotgun (WGS) entry which is preliminary data.</text>
</comment>
<proteinExistence type="predicted"/>